<feature type="domain" description="PDZ" evidence="12">
    <location>
        <begin position="151"/>
        <end position="204"/>
    </location>
</feature>
<dbReference type="CDD" id="cd06163">
    <property type="entry name" value="S2P-M50_PDZ_RseP-like"/>
    <property type="match status" value="1"/>
</dbReference>
<dbReference type="InterPro" id="IPR036034">
    <property type="entry name" value="PDZ_sf"/>
</dbReference>
<organism evidence="13 14">
    <name type="scientific">Parvibaculum sedimenti</name>
    <dbReference type="NCBI Taxonomy" id="2608632"/>
    <lineage>
        <taxon>Bacteria</taxon>
        <taxon>Pseudomonadati</taxon>
        <taxon>Pseudomonadota</taxon>
        <taxon>Alphaproteobacteria</taxon>
        <taxon>Hyphomicrobiales</taxon>
        <taxon>Parvibaculaceae</taxon>
        <taxon>Parvibaculum</taxon>
    </lineage>
</organism>
<accession>A0A6N6VGK3</accession>
<name>A0A6N6VGK3_9HYPH</name>
<evidence type="ECO:0000256" key="2">
    <source>
        <dbReference type="ARBA" id="ARBA00004141"/>
    </source>
</evidence>
<dbReference type="InterPro" id="IPR004387">
    <property type="entry name" value="Pept_M50_Zn"/>
</dbReference>
<keyword evidence="6 11" id="KW-0378">Hydrolase</keyword>
<comment type="cofactor">
    <cofactor evidence="1 11">
        <name>Zn(2+)</name>
        <dbReference type="ChEBI" id="CHEBI:29105"/>
    </cofactor>
</comment>
<keyword evidence="4 13" id="KW-0645">Protease</keyword>
<gene>
    <name evidence="13" type="primary">rseP</name>
    <name evidence="13" type="ORF">F2P47_12800</name>
</gene>
<keyword evidence="8 11" id="KW-1133">Transmembrane helix</keyword>
<dbReference type="SUPFAM" id="SSF50156">
    <property type="entry name" value="PDZ domain-like"/>
    <property type="match status" value="1"/>
</dbReference>
<dbReference type="CDD" id="cd23081">
    <property type="entry name" value="cpPDZ_EcRseP-like"/>
    <property type="match status" value="1"/>
</dbReference>
<evidence type="ECO:0000256" key="10">
    <source>
        <dbReference type="ARBA" id="ARBA00023136"/>
    </source>
</evidence>
<dbReference type="AlphaFoldDB" id="A0A6N6VGK3"/>
<dbReference type="NCBIfam" id="TIGR00054">
    <property type="entry name" value="RIP metalloprotease RseP"/>
    <property type="match status" value="2"/>
</dbReference>
<dbReference type="GO" id="GO:0016020">
    <property type="term" value="C:membrane"/>
    <property type="evidence" value="ECO:0007669"/>
    <property type="project" value="UniProtKB-SubCell"/>
</dbReference>
<keyword evidence="14" id="KW-1185">Reference proteome</keyword>
<dbReference type="InterPro" id="IPR001478">
    <property type="entry name" value="PDZ"/>
</dbReference>
<keyword evidence="11" id="KW-0479">Metal-binding</keyword>
<feature type="transmembrane region" description="Helical" evidence="11">
    <location>
        <begin position="118"/>
        <end position="143"/>
    </location>
</feature>
<dbReference type="EMBL" id="WESC01000011">
    <property type="protein sequence ID" value="KAB7739368.1"/>
    <property type="molecule type" value="Genomic_DNA"/>
</dbReference>
<keyword evidence="10 11" id="KW-0472">Membrane</keyword>
<sequence>MDLLAGIGGFGESLWGYLLPFLFVLTVVVFFHELGHFLVARLCGVKVETFSIGFGKEIFGWNDRRGTRWKVSWIPLGGYVKFLGDESAASTPDRHRLAQIPPEQRGGLFYFKPVYQRAAVVVAGPLANFVLAIVIFAGLYTVVGQVIVKPVIKTVVENSAAAEAGFQPGDRVLSIDGKTIDSFEDMKRIVSISSDVKLTFVVERGEADVTLIATPRRQEVKDPFGNVQRMGILGLVPDASEANWHVTRTDPVTSLGLGVKETWFLVSQTFTYIGRVVSGAEDASQIGGPLTIARVSGQVASVGFSALLNLTAILSVSIGLLNLFPVPMLDGGHLLYYAVEVLRGRPLGEQAQEFGFRIGLALVMMLMVFATWNDLVHLFS</sequence>
<keyword evidence="7 11" id="KW-0862">Zinc</keyword>
<dbReference type="PANTHER" id="PTHR42837">
    <property type="entry name" value="REGULATOR OF SIGMA-E PROTEASE RSEP"/>
    <property type="match status" value="1"/>
</dbReference>
<evidence type="ECO:0000256" key="9">
    <source>
        <dbReference type="ARBA" id="ARBA00023049"/>
    </source>
</evidence>
<evidence type="ECO:0000313" key="13">
    <source>
        <dbReference type="EMBL" id="KAB7739368.1"/>
    </source>
</evidence>
<feature type="transmembrane region" description="Helical" evidence="11">
    <location>
        <begin position="302"/>
        <end position="324"/>
    </location>
</feature>
<dbReference type="GO" id="GO:0006508">
    <property type="term" value="P:proteolysis"/>
    <property type="evidence" value="ECO:0007669"/>
    <property type="project" value="UniProtKB-KW"/>
</dbReference>
<evidence type="ECO:0000259" key="12">
    <source>
        <dbReference type="PROSITE" id="PS50106"/>
    </source>
</evidence>
<comment type="caution">
    <text evidence="13">The sequence shown here is derived from an EMBL/GenBank/DDBJ whole genome shotgun (WGS) entry which is preliminary data.</text>
</comment>
<keyword evidence="9 11" id="KW-0482">Metalloprotease</keyword>
<dbReference type="GO" id="GO:0046872">
    <property type="term" value="F:metal ion binding"/>
    <property type="evidence" value="ECO:0007669"/>
    <property type="project" value="UniProtKB-KW"/>
</dbReference>
<evidence type="ECO:0000256" key="8">
    <source>
        <dbReference type="ARBA" id="ARBA00022989"/>
    </source>
</evidence>
<dbReference type="SMART" id="SM00228">
    <property type="entry name" value="PDZ"/>
    <property type="match status" value="1"/>
</dbReference>
<dbReference type="EC" id="3.4.24.-" evidence="11"/>
<dbReference type="GO" id="GO:0004222">
    <property type="term" value="F:metalloendopeptidase activity"/>
    <property type="evidence" value="ECO:0007669"/>
    <property type="project" value="InterPro"/>
</dbReference>
<dbReference type="Pfam" id="PF02163">
    <property type="entry name" value="Peptidase_M50"/>
    <property type="match status" value="1"/>
</dbReference>
<reference evidence="13 14" key="1">
    <citation type="submission" date="2019-09" db="EMBL/GenBank/DDBJ databases">
        <title>Parvibaculum sedimenti sp. nov., isolated from sediment.</title>
        <authorList>
            <person name="Wang Y."/>
        </authorList>
    </citation>
    <scope>NUCLEOTIDE SEQUENCE [LARGE SCALE GENOMIC DNA]</scope>
    <source>
        <strain evidence="13 14">HXT-9</strain>
    </source>
</reference>
<evidence type="ECO:0000256" key="11">
    <source>
        <dbReference type="RuleBase" id="RU362031"/>
    </source>
</evidence>
<evidence type="ECO:0000256" key="4">
    <source>
        <dbReference type="ARBA" id="ARBA00022670"/>
    </source>
</evidence>
<keyword evidence="5 11" id="KW-0812">Transmembrane</keyword>
<proteinExistence type="inferred from homology"/>
<dbReference type="Proteomes" id="UP000468901">
    <property type="component" value="Unassembled WGS sequence"/>
</dbReference>
<evidence type="ECO:0000256" key="6">
    <source>
        <dbReference type="ARBA" id="ARBA00022801"/>
    </source>
</evidence>
<evidence type="ECO:0000256" key="5">
    <source>
        <dbReference type="ARBA" id="ARBA00022692"/>
    </source>
</evidence>
<dbReference type="PANTHER" id="PTHR42837:SF2">
    <property type="entry name" value="MEMBRANE METALLOPROTEASE ARASP2, CHLOROPLASTIC-RELATED"/>
    <property type="match status" value="1"/>
</dbReference>
<dbReference type="PROSITE" id="PS50106">
    <property type="entry name" value="PDZ"/>
    <property type="match status" value="1"/>
</dbReference>
<feature type="transmembrane region" description="Helical" evidence="11">
    <location>
        <begin position="14"/>
        <end position="31"/>
    </location>
</feature>
<comment type="subcellular location">
    <subcellularLocation>
        <location evidence="2">Membrane</location>
        <topology evidence="2">Multi-pass membrane protein</topology>
    </subcellularLocation>
</comment>
<dbReference type="InterPro" id="IPR041489">
    <property type="entry name" value="PDZ_6"/>
</dbReference>
<feature type="transmembrane region" description="Helical" evidence="11">
    <location>
        <begin position="354"/>
        <end position="372"/>
    </location>
</feature>
<protein>
    <recommendedName>
        <fullName evidence="11">Zinc metalloprotease</fullName>
        <ecNumber evidence="11">3.4.24.-</ecNumber>
    </recommendedName>
</protein>
<dbReference type="InterPro" id="IPR008915">
    <property type="entry name" value="Peptidase_M50"/>
</dbReference>
<evidence type="ECO:0000256" key="3">
    <source>
        <dbReference type="ARBA" id="ARBA00007931"/>
    </source>
</evidence>
<comment type="similarity">
    <text evidence="3 11">Belongs to the peptidase M50B family.</text>
</comment>
<evidence type="ECO:0000256" key="1">
    <source>
        <dbReference type="ARBA" id="ARBA00001947"/>
    </source>
</evidence>
<evidence type="ECO:0000313" key="14">
    <source>
        <dbReference type="Proteomes" id="UP000468901"/>
    </source>
</evidence>
<dbReference type="Pfam" id="PF17820">
    <property type="entry name" value="PDZ_6"/>
    <property type="match status" value="1"/>
</dbReference>
<evidence type="ECO:0000256" key="7">
    <source>
        <dbReference type="ARBA" id="ARBA00022833"/>
    </source>
</evidence>
<dbReference type="Gene3D" id="2.30.42.10">
    <property type="match status" value="1"/>
</dbReference>